<comment type="PTM">
    <text evidence="7">Maturation of lantibiotics involves the enzymatic conversion of Thr, and Ser into dehydrated AA and the formation of thioether bonds with cysteine. This is followed by membrane translocation and cleavage of the modified precursor.</text>
</comment>
<name>A0ABW4UXE8_9BACL</name>
<protein>
    <recommendedName>
        <fullName evidence="7">Lantibiotic</fullName>
    </recommendedName>
</protein>
<comment type="similarity">
    <text evidence="1 7">Belongs to the type A lantibiotic family.</text>
</comment>
<evidence type="ECO:0000313" key="8">
    <source>
        <dbReference type="EMBL" id="MFD1989969.1"/>
    </source>
</evidence>
<keyword evidence="2 7" id="KW-0929">Antimicrobial</keyword>
<dbReference type="EMBL" id="JBHUGF010000010">
    <property type="protein sequence ID" value="MFD1989969.1"/>
    <property type="molecule type" value="Genomic_DNA"/>
</dbReference>
<dbReference type="RefSeq" id="WP_379282930.1">
    <property type="nucleotide sequence ID" value="NZ_JBHUGF010000010.1"/>
</dbReference>
<keyword evidence="4 7" id="KW-0425">Lantibiotic</keyword>
<evidence type="ECO:0000256" key="6">
    <source>
        <dbReference type="ARBA" id="ARBA00023048"/>
    </source>
</evidence>
<evidence type="ECO:0000256" key="4">
    <source>
        <dbReference type="ARBA" id="ARBA00022789"/>
    </source>
</evidence>
<keyword evidence="9" id="KW-1185">Reference proteome</keyword>
<organism evidence="8 9">
    <name type="scientific">Paenibacillus nicotianae</name>
    <dbReference type="NCBI Taxonomy" id="1526551"/>
    <lineage>
        <taxon>Bacteria</taxon>
        <taxon>Bacillati</taxon>
        <taxon>Bacillota</taxon>
        <taxon>Bacilli</taxon>
        <taxon>Bacillales</taxon>
        <taxon>Paenibacillaceae</taxon>
        <taxon>Paenibacillus</taxon>
    </lineage>
</organism>
<evidence type="ECO:0000256" key="7">
    <source>
        <dbReference type="RuleBase" id="RU362078"/>
    </source>
</evidence>
<keyword evidence="6 7" id="KW-0078">Bacteriocin</keyword>
<sequence>MKSIWLKVIHQYNLKECLNMKELFVDLSAVEDITEAELQAAVAPGDGWITTLTDDCPNSIIVCC</sequence>
<dbReference type="InterPro" id="IPR007682">
    <property type="entry name" value="Lantibiotic_typ-A_Lactobact"/>
</dbReference>
<keyword evidence="3" id="KW-0883">Thioether bond</keyword>
<gene>
    <name evidence="8" type="ORF">ACFSGI_08365</name>
</gene>
<reference evidence="9" key="1">
    <citation type="journal article" date="2019" name="Int. J. Syst. Evol. Microbiol.">
        <title>The Global Catalogue of Microorganisms (GCM) 10K type strain sequencing project: providing services to taxonomists for standard genome sequencing and annotation.</title>
        <authorList>
            <consortium name="The Broad Institute Genomics Platform"/>
            <consortium name="The Broad Institute Genome Sequencing Center for Infectious Disease"/>
            <person name="Wu L."/>
            <person name="Ma J."/>
        </authorList>
    </citation>
    <scope>NUCLEOTIDE SEQUENCE [LARGE SCALE GENOMIC DNA]</scope>
    <source>
        <strain evidence="9">CGMCC 1.15067</strain>
    </source>
</reference>
<proteinExistence type="inferred from homology"/>
<comment type="function">
    <text evidence="7">Lanthionine-containing peptide antibiotic (lantibiotic) active on Gram-positive bacteria. The bactericidal activity of lantibiotics is based on depolarization of energized bacterial cytoplasmic membranes, initiated by the formation of aqueous transmembrane pores.</text>
</comment>
<evidence type="ECO:0000256" key="5">
    <source>
        <dbReference type="ARBA" id="ARBA00023022"/>
    </source>
</evidence>
<accession>A0ABW4UXE8</accession>
<keyword evidence="5 7" id="KW-0044">Antibiotic</keyword>
<comment type="caution">
    <text evidence="8">The sequence shown here is derived from an EMBL/GenBank/DDBJ whole genome shotgun (WGS) entry which is preliminary data.</text>
</comment>
<dbReference type="Proteomes" id="UP001597403">
    <property type="component" value="Unassembled WGS sequence"/>
</dbReference>
<evidence type="ECO:0000256" key="3">
    <source>
        <dbReference type="ARBA" id="ARBA00022784"/>
    </source>
</evidence>
<evidence type="ECO:0000313" key="9">
    <source>
        <dbReference type="Proteomes" id="UP001597403"/>
    </source>
</evidence>
<evidence type="ECO:0000256" key="1">
    <source>
        <dbReference type="ARBA" id="ARBA00009379"/>
    </source>
</evidence>
<dbReference type="Pfam" id="PF04604">
    <property type="entry name" value="L_biotic_typeA"/>
    <property type="match status" value="1"/>
</dbReference>
<evidence type="ECO:0000256" key="2">
    <source>
        <dbReference type="ARBA" id="ARBA00022529"/>
    </source>
</evidence>